<comment type="similarity">
    <text evidence="2">Belongs to the class-I pyridoxal-phosphate-dependent aminotransferase family.</text>
</comment>
<feature type="compositionally biased region" description="Basic and acidic residues" evidence="6">
    <location>
        <begin position="34"/>
        <end position="56"/>
    </location>
</feature>
<evidence type="ECO:0000256" key="2">
    <source>
        <dbReference type="ARBA" id="ARBA00007441"/>
    </source>
</evidence>
<evidence type="ECO:0000256" key="1">
    <source>
        <dbReference type="ARBA" id="ARBA00001933"/>
    </source>
</evidence>
<gene>
    <name evidence="8" type="ORF">Slin15195_G119480</name>
</gene>
<dbReference type="GO" id="GO:0047536">
    <property type="term" value="F:2-aminoadipate transaminase activity"/>
    <property type="evidence" value="ECO:0007669"/>
    <property type="project" value="TreeGrafter"/>
</dbReference>
<sequence length="503" mass="55816">MLSQKLAAFEQNRKQTDPLPVGIAPKVFSPFYKSHSDKLKPRSKDWTHRLSEESRRRGASTLKASASSKAATQICNLGVARPVASTIPWTSMTMSLKDAASNEPASEGSPMSCVDGEDAWDLGYALNYGHSAGSPQLLRWVTEHVELVHQPLYEDWATSLSCGNTSALDIILRMLCERGDWLLTEAYTYPGTLEMVKPMGVSMLGIAMDEEGLLPEVLDYELVNWDHTRGRKPFVLYMIPCGQNPTGATQGLERRKAIYSVADKHDLIIVEDDPYFFLQLGENGSGPPSSAEDYLDRLPRSYLSLDRSGRVLRLDATSKILSAGLRAGWVTGSEQLINQFIYHTEFSTTAVSGPSQIMMYKLLDQNWGHLGFIEWLRKLSTSYRSSRDALIEACERWLPSCCDWDVPSSGMMIWVRTKLSADMLESRLEARAVEDAIHASAVARGLQMSKGTWFAVRPEQQGDEMAFRLTFAAAPKDSFDAGMKCFRDAVLDGLIASEPAAST</sequence>
<dbReference type="GO" id="GO:0008793">
    <property type="term" value="F:aromatic-amino-acid transaminase activity"/>
    <property type="evidence" value="ECO:0007669"/>
    <property type="project" value="TreeGrafter"/>
</dbReference>
<dbReference type="EMBL" id="CP099428">
    <property type="protein sequence ID" value="USW58629.1"/>
    <property type="molecule type" value="Genomic_DNA"/>
</dbReference>
<evidence type="ECO:0000259" key="7">
    <source>
        <dbReference type="Pfam" id="PF00155"/>
    </source>
</evidence>
<dbReference type="GO" id="GO:0006571">
    <property type="term" value="P:tyrosine biosynthetic process"/>
    <property type="evidence" value="ECO:0007669"/>
    <property type="project" value="TreeGrafter"/>
</dbReference>
<keyword evidence="3 8" id="KW-0032">Aminotransferase</keyword>
<dbReference type="Proteomes" id="UP001056384">
    <property type="component" value="Chromosome 11"/>
</dbReference>
<keyword evidence="5" id="KW-0663">Pyridoxal phosphate</keyword>
<evidence type="ECO:0000256" key="6">
    <source>
        <dbReference type="SAM" id="MobiDB-lite"/>
    </source>
</evidence>
<name>A0A9Q9B0H5_9PEZI</name>
<evidence type="ECO:0000256" key="3">
    <source>
        <dbReference type="ARBA" id="ARBA00022576"/>
    </source>
</evidence>
<dbReference type="PANTHER" id="PTHR42790">
    <property type="entry name" value="AMINOTRANSFERASE"/>
    <property type="match status" value="1"/>
</dbReference>
<evidence type="ECO:0000256" key="4">
    <source>
        <dbReference type="ARBA" id="ARBA00022679"/>
    </source>
</evidence>
<evidence type="ECO:0000313" key="9">
    <source>
        <dbReference type="Proteomes" id="UP001056384"/>
    </source>
</evidence>
<feature type="domain" description="Aminotransferase class I/classII large" evidence="7">
    <location>
        <begin position="126"/>
        <end position="476"/>
    </location>
</feature>
<reference evidence="8" key="1">
    <citation type="submission" date="2022-06" db="EMBL/GenBank/DDBJ databases">
        <title>Complete genome sequences of two strains of the flax pathogen Septoria linicola.</title>
        <authorList>
            <person name="Lapalu N."/>
            <person name="Simon A."/>
            <person name="Demenou B."/>
            <person name="Paumier D."/>
            <person name="Guillot M.-P."/>
            <person name="Gout L."/>
            <person name="Valade R."/>
        </authorList>
    </citation>
    <scope>NUCLEOTIDE SEQUENCE</scope>
    <source>
        <strain evidence="8">SE15195</strain>
    </source>
</reference>
<dbReference type="GO" id="GO:0030170">
    <property type="term" value="F:pyridoxal phosphate binding"/>
    <property type="evidence" value="ECO:0007669"/>
    <property type="project" value="InterPro"/>
</dbReference>
<evidence type="ECO:0000256" key="5">
    <source>
        <dbReference type="ARBA" id="ARBA00022898"/>
    </source>
</evidence>
<dbReference type="CDD" id="cd00609">
    <property type="entry name" value="AAT_like"/>
    <property type="match status" value="1"/>
</dbReference>
<organism evidence="8 9">
    <name type="scientific">Septoria linicola</name>
    <dbReference type="NCBI Taxonomy" id="215465"/>
    <lineage>
        <taxon>Eukaryota</taxon>
        <taxon>Fungi</taxon>
        <taxon>Dikarya</taxon>
        <taxon>Ascomycota</taxon>
        <taxon>Pezizomycotina</taxon>
        <taxon>Dothideomycetes</taxon>
        <taxon>Dothideomycetidae</taxon>
        <taxon>Mycosphaerellales</taxon>
        <taxon>Mycosphaerellaceae</taxon>
        <taxon>Septoria</taxon>
    </lineage>
</organism>
<dbReference type="SUPFAM" id="SSF53383">
    <property type="entry name" value="PLP-dependent transferases"/>
    <property type="match status" value="1"/>
</dbReference>
<dbReference type="PANTHER" id="PTHR42790:SF21">
    <property type="entry name" value="AROMATIC_AMINOADIPATE AMINOTRANSFERASE 1"/>
    <property type="match status" value="1"/>
</dbReference>
<dbReference type="OrthoDB" id="691673at2759"/>
<dbReference type="GO" id="GO:0019878">
    <property type="term" value="P:lysine biosynthetic process via aminoadipic acid"/>
    <property type="evidence" value="ECO:0007669"/>
    <property type="project" value="TreeGrafter"/>
</dbReference>
<dbReference type="Gene3D" id="3.40.640.10">
    <property type="entry name" value="Type I PLP-dependent aspartate aminotransferase-like (Major domain)"/>
    <property type="match status" value="1"/>
</dbReference>
<dbReference type="InterPro" id="IPR015421">
    <property type="entry name" value="PyrdxlP-dep_Trfase_major"/>
</dbReference>
<dbReference type="InterPro" id="IPR015424">
    <property type="entry name" value="PyrdxlP-dep_Trfase"/>
</dbReference>
<dbReference type="InterPro" id="IPR050859">
    <property type="entry name" value="Class-I_PLP-dep_aminotransf"/>
</dbReference>
<dbReference type="InterPro" id="IPR004839">
    <property type="entry name" value="Aminotransferase_I/II_large"/>
</dbReference>
<accession>A0A9Q9B0H5</accession>
<keyword evidence="4" id="KW-0808">Transferase</keyword>
<comment type="cofactor">
    <cofactor evidence="1">
        <name>pyridoxal 5'-phosphate</name>
        <dbReference type="ChEBI" id="CHEBI:597326"/>
    </cofactor>
</comment>
<protein>
    <submittedName>
        <fullName evidence="8">Aminotransferase, class I/classII, pyridoxal phosphate-dependent transferase, major</fullName>
    </submittedName>
</protein>
<feature type="region of interest" description="Disordered" evidence="6">
    <location>
        <begin position="34"/>
        <end position="65"/>
    </location>
</feature>
<keyword evidence="9" id="KW-1185">Reference proteome</keyword>
<dbReference type="GO" id="GO:0009074">
    <property type="term" value="P:aromatic amino acid family catabolic process"/>
    <property type="evidence" value="ECO:0007669"/>
    <property type="project" value="TreeGrafter"/>
</dbReference>
<dbReference type="Pfam" id="PF00155">
    <property type="entry name" value="Aminotran_1_2"/>
    <property type="match status" value="1"/>
</dbReference>
<proteinExistence type="inferred from homology"/>
<evidence type="ECO:0000313" key="8">
    <source>
        <dbReference type="EMBL" id="USW58629.1"/>
    </source>
</evidence>
<dbReference type="AlphaFoldDB" id="A0A9Q9B0H5"/>